<feature type="domain" description="C2H2-type" evidence="6">
    <location>
        <begin position="116"/>
        <end position="145"/>
    </location>
</feature>
<evidence type="ECO:0000256" key="5">
    <source>
        <dbReference type="PROSITE-ProRule" id="PRU00042"/>
    </source>
</evidence>
<proteinExistence type="predicted"/>
<keyword evidence="4" id="KW-0862">Zinc</keyword>
<dbReference type="GeneID" id="37064995"/>
<dbReference type="InterPro" id="IPR003604">
    <property type="entry name" value="Matrin/U1-like-C_Znf_C2H2"/>
</dbReference>
<feature type="domain" description="C2H2-type" evidence="6">
    <location>
        <begin position="31"/>
        <end position="60"/>
    </location>
</feature>
<dbReference type="EMBL" id="MSFL01000006">
    <property type="protein sequence ID" value="PWY87696.1"/>
    <property type="molecule type" value="Genomic_DNA"/>
</dbReference>
<protein>
    <recommendedName>
        <fullName evidence="6">C2H2-type domain-containing protein</fullName>
    </recommendedName>
</protein>
<dbReference type="GO" id="GO:0000977">
    <property type="term" value="F:RNA polymerase II transcription regulatory region sequence-specific DNA binding"/>
    <property type="evidence" value="ECO:0007669"/>
    <property type="project" value="TreeGrafter"/>
</dbReference>
<evidence type="ECO:0000256" key="2">
    <source>
        <dbReference type="ARBA" id="ARBA00022737"/>
    </source>
</evidence>
<evidence type="ECO:0000259" key="6">
    <source>
        <dbReference type="PROSITE" id="PS50157"/>
    </source>
</evidence>
<keyword evidence="8" id="KW-1185">Reference proteome</keyword>
<dbReference type="OrthoDB" id="6077919at2759"/>
<name>A0A317WMH2_9EURO</name>
<evidence type="ECO:0000256" key="1">
    <source>
        <dbReference type="ARBA" id="ARBA00022723"/>
    </source>
</evidence>
<dbReference type="GO" id="GO:0008270">
    <property type="term" value="F:zinc ion binding"/>
    <property type="evidence" value="ECO:0007669"/>
    <property type="project" value="UniProtKB-KW"/>
</dbReference>
<keyword evidence="3 5" id="KW-0863">Zinc-finger</keyword>
<dbReference type="Proteomes" id="UP000247233">
    <property type="component" value="Unassembled WGS sequence"/>
</dbReference>
<dbReference type="InterPro" id="IPR036236">
    <property type="entry name" value="Znf_C2H2_sf"/>
</dbReference>
<evidence type="ECO:0000256" key="3">
    <source>
        <dbReference type="ARBA" id="ARBA00022771"/>
    </source>
</evidence>
<dbReference type="PROSITE" id="PS00028">
    <property type="entry name" value="ZINC_FINGER_C2H2_1"/>
    <property type="match status" value="5"/>
</dbReference>
<dbReference type="VEuPathDB" id="FungiDB:BO70DRAFT_360337"/>
<dbReference type="Gene3D" id="3.30.160.60">
    <property type="entry name" value="Classic Zinc Finger"/>
    <property type="match status" value="4"/>
</dbReference>
<dbReference type="InterPro" id="IPR013087">
    <property type="entry name" value="Znf_C2H2_type"/>
</dbReference>
<dbReference type="PANTHER" id="PTHR24409">
    <property type="entry name" value="ZINC FINGER PROTEIN 142"/>
    <property type="match status" value="1"/>
</dbReference>
<organism evidence="7 8">
    <name type="scientific">Aspergillus heteromorphus CBS 117.55</name>
    <dbReference type="NCBI Taxonomy" id="1448321"/>
    <lineage>
        <taxon>Eukaryota</taxon>
        <taxon>Fungi</taxon>
        <taxon>Dikarya</taxon>
        <taxon>Ascomycota</taxon>
        <taxon>Pezizomycotina</taxon>
        <taxon>Eurotiomycetes</taxon>
        <taxon>Eurotiomycetidae</taxon>
        <taxon>Eurotiales</taxon>
        <taxon>Aspergillaceae</taxon>
        <taxon>Aspergillus</taxon>
        <taxon>Aspergillus subgen. Circumdati</taxon>
    </lineage>
</organism>
<dbReference type="SMART" id="SM00355">
    <property type="entry name" value="ZnF_C2H2"/>
    <property type="match status" value="7"/>
</dbReference>
<dbReference type="SUPFAM" id="SSF57667">
    <property type="entry name" value="beta-beta-alpha zinc fingers"/>
    <property type="match status" value="3"/>
</dbReference>
<dbReference type="AlphaFoldDB" id="A0A317WMH2"/>
<dbReference type="SMART" id="SM00451">
    <property type="entry name" value="ZnF_U1"/>
    <property type="match status" value="2"/>
</dbReference>
<keyword evidence="2" id="KW-0677">Repeat</keyword>
<dbReference type="PANTHER" id="PTHR24409:SF356">
    <property type="entry name" value="C2H2 FINGER DOMAIN TRANSCRIPTION FACTOR (EUROFUNG)"/>
    <property type="match status" value="1"/>
</dbReference>
<keyword evidence="1" id="KW-0479">Metal-binding</keyword>
<accession>A0A317WMH2</accession>
<evidence type="ECO:0000313" key="7">
    <source>
        <dbReference type="EMBL" id="PWY87696.1"/>
    </source>
</evidence>
<comment type="caution">
    <text evidence="7">The sequence shown here is derived from an EMBL/GenBank/DDBJ whole genome shotgun (WGS) entry which is preliminary data.</text>
</comment>
<dbReference type="Pfam" id="PF12171">
    <property type="entry name" value="zf-C2H2_jaz"/>
    <property type="match status" value="1"/>
</dbReference>
<dbReference type="GO" id="GO:0000981">
    <property type="term" value="F:DNA-binding transcription factor activity, RNA polymerase II-specific"/>
    <property type="evidence" value="ECO:0007669"/>
    <property type="project" value="TreeGrafter"/>
</dbReference>
<dbReference type="STRING" id="1448321.A0A317WMH2"/>
<reference evidence="7 8" key="1">
    <citation type="submission" date="2016-12" db="EMBL/GenBank/DDBJ databases">
        <title>The genomes of Aspergillus section Nigri reveals drivers in fungal speciation.</title>
        <authorList>
            <consortium name="DOE Joint Genome Institute"/>
            <person name="Vesth T.C."/>
            <person name="Nybo J."/>
            <person name="Theobald S."/>
            <person name="Brandl J."/>
            <person name="Frisvad J.C."/>
            <person name="Nielsen K.F."/>
            <person name="Lyhne E.K."/>
            <person name="Kogle M.E."/>
            <person name="Kuo A."/>
            <person name="Riley R."/>
            <person name="Clum A."/>
            <person name="Nolan M."/>
            <person name="Lipzen A."/>
            <person name="Salamov A."/>
            <person name="Henrissat B."/>
            <person name="Wiebenga A."/>
            <person name="De Vries R.P."/>
            <person name="Grigoriev I.V."/>
            <person name="Mortensen U.H."/>
            <person name="Andersen M.R."/>
            <person name="Baker S.E."/>
        </authorList>
    </citation>
    <scope>NUCLEOTIDE SEQUENCE [LARGE SCALE GENOMIC DNA]</scope>
    <source>
        <strain evidence="7 8">CBS 117.55</strain>
    </source>
</reference>
<dbReference type="Pfam" id="PF12874">
    <property type="entry name" value="zf-met"/>
    <property type="match status" value="3"/>
</dbReference>
<feature type="domain" description="C2H2-type" evidence="6">
    <location>
        <begin position="2"/>
        <end position="31"/>
    </location>
</feature>
<dbReference type="InterPro" id="IPR022755">
    <property type="entry name" value="Znf_C2H2_jaz"/>
</dbReference>
<evidence type="ECO:0000313" key="8">
    <source>
        <dbReference type="Proteomes" id="UP000247233"/>
    </source>
</evidence>
<dbReference type="RefSeq" id="XP_025401579.1">
    <property type="nucleotide sequence ID" value="XM_025542758.1"/>
</dbReference>
<evidence type="ECO:0000256" key="4">
    <source>
        <dbReference type="ARBA" id="ARBA00022833"/>
    </source>
</evidence>
<dbReference type="GO" id="GO:0005634">
    <property type="term" value="C:nucleus"/>
    <property type="evidence" value="ECO:0007669"/>
    <property type="project" value="TreeGrafter"/>
</dbReference>
<gene>
    <name evidence="7" type="ORF">BO70DRAFT_360337</name>
</gene>
<dbReference type="PROSITE" id="PS50157">
    <property type="entry name" value="ZINC_FINGER_C2H2_2"/>
    <property type="match status" value="3"/>
</dbReference>
<sequence length="301" mass="35180">MYECETCPRIFNRSSACKQHMDAKDHWAYRYECETCDSEFYSACDAERHMEYYGHYAPKMPCETCGELFHTQVAAEQHMNDLRHWAPSWSCDTCDQMFHTERAAEQHMRHKRHSKTYCYPCERNFQNENGLRMHQNSRIHRSQNSMCPFCKKAYTTASGVIHHVETGSCANASSLNRESVYEFVHSRDTQGAFTNRLLEWNESESSHYSVTKHAFNGYDWECYLCHREFGSPKALNAHLNSPVHKQTLYHCPNKLSRCGKEFVTLAGLFNHLEAESCAYIRFEKVQQHIQSVFTSGRSIAF</sequence>